<dbReference type="InterPro" id="IPR011701">
    <property type="entry name" value="MFS"/>
</dbReference>
<dbReference type="HOGENOM" id="CLU_029603_0_0_4"/>
<keyword evidence="4 7" id="KW-0812">Transmembrane</keyword>
<dbReference type="SUPFAM" id="SSF69593">
    <property type="entry name" value="Glycerol-3-phosphate (1)-acyltransferase"/>
    <property type="match status" value="1"/>
</dbReference>
<keyword evidence="9" id="KW-0012">Acyltransferase</keyword>
<evidence type="ECO:0000256" key="3">
    <source>
        <dbReference type="ARBA" id="ARBA00022475"/>
    </source>
</evidence>
<reference evidence="9 10" key="1">
    <citation type="journal article" date="2011" name="J. Bacteriol.">
        <title>Complete genome sequence of the plant pathogen Ralstonia solanacearum strain Po82.</title>
        <authorList>
            <person name="Xu J."/>
            <person name="Zheng H.J."/>
            <person name="Liu L."/>
            <person name="Pan Z.C."/>
            <person name="Prior P."/>
            <person name="Tang B."/>
            <person name="Xu J.S."/>
            <person name="Zhang H."/>
            <person name="Tian Q."/>
            <person name="Zhang L.Q."/>
            <person name="Feng J."/>
        </authorList>
    </citation>
    <scope>NUCLEOTIDE SEQUENCE [LARGE SCALE GENOMIC DNA]</scope>
    <source>
        <strain evidence="9 10">Po82</strain>
    </source>
</reference>
<dbReference type="Gene3D" id="1.20.1250.20">
    <property type="entry name" value="MFS general substrate transporter like domains"/>
    <property type="match status" value="1"/>
</dbReference>
<dbReference type="PATRIC" id="fig|1031711.3.peg.1594"/>
<dbReference type="eggNOG" id="COG0204">
    <property type="taxonomic scope" value="Bacteria"/>
</dbReference>
<dbReference type="Proteomes" id="UP000007953">
    <property type="component" value="Chromosome"/>
</dbReference>
<dbReference type="EMBL" id="CP002819">
    <property type="protein sequence ID" value="AEG68938.1"/>
    <property type="molecule type" value="Genomic_DNA"/>
</dbReference>
<evidence type="ECO:0000256" key="7">
    <source>
        <dbReference type="SAM" id="Phobius"/>
    </source>
</evidence>
<keyword evidence="5 7" id="KW-1133">Transmembrane helix</keyword>
<proteinExistence type="predicted"/>
<dbReference type="GO" id="GO:0022857">
    <property type="term" value="F:transmembrane transporter activity"/>
    <property type="evidence" value="ECO:0007669"/>
    <property type="project" value="InterPro"/>
</dbReference>
<feature type="transmembrane region" description="Helical" evidence="7">
    <location>
        <begin position="214"/>
        <end position="235"/>
    </location>
</feature>
<dbReference type="AlphaFoldDB" id="F6G1D4"/>
<dbReference type="InterPro" id="IPR002123">
    <property type="entry name" value="Plipid/glycerol_acylTrfase"/>
</dbReference>
<dbReference type="SUPFAM" id="SSF103473">
    <property type="entry name" value="MFS general substrate transporter"/>
    <property type="match status" value="1"/>
</dbReference>
<keyword evidence="2" id="KW-0813">Transport</keyword>
<evidence type="ECO:0000313" key="10">
    <source>
        <dbReference type="Proteomes" id="UP000007953"/>
    </source>
</evidence>
<dbReference type="CDD" id="cd07989">
    <property type="entry name" value="LPLAT_AGPAT-like"/>
    <property type="match status" value="1"/>
</dbReference>
<feature type="transmembrane region" description="Helical" evidence="7">
    <location>
        <begin position="91"/>
        <end position="110"/>
    </location>
</feature>
<dbReference type="Pfam" id="PF01553">
    <property type="entry name" value="Acyltransferase"/>
    <property type="match status" value="1"/>
</dbReference>
<feature type="domain" description="Phospholipid/glycerol acyltransferase" evidence="8">
    <location>
        <begin position="500"/>
        <end position="616"/>
    </location>
</feature>
<feature type="transmembrane region" description="Helical" evidence="7">
    <location>
        <begin position="306"/>
        <end position="325"/>
    </location>
</feature>
<sequence length="671" mass="72910">MQAAGRAGNAGPPKPARTASGFFVESRFVESRFVRTMSQSSQFSLLKQRRFAPFFWTQFLGAMNDNVFKVAFSSLVTYHAALFGNADPASAAFLISAIFIAPFVLLSATSGQIADRMDKARLIRLVKTLEIAIMAIGCAGFALRQVDLLYLCTFLMGVHSTLFGPVKYAYLPQHLQASELVGGNGLVEMGTFVAILIGTIGGGELANFTRDGELVGPALTGVACLVIAVGGWLTARGVPVSPASQPDLRINWNPVSETWRNLKLASNQRAVFLSLLGISWLWFVGATFLTSFFAFARNVLGGDQNVVTLLLAVFSIGIGLGSVLCEKLSGRMVEIGLVPFGSIGMTVFAVDLYFASHAEALVAHDALTGVAGFLQNHRHWRVLADLFLLAMFGGFYSVPLYAMIQSRCEPTHRARIIAANNILNALFMIASAVLAMLLTRAGFTIPQLFLVTGILNAVVATYIYMLVPEFLIRFVMWLLIHTVYRVKVEGAEQIPDEGPCLLVCNHVSFVDAVVVGAFVRRPVRFVMDHRIFRVPLLSWFFRTVKAIPIAPAHEDAALLARAYDTIAAALAEGEVVCIFPEGKITATGEMNPFKDGVRRIVERTPVPVVPMALRGLWGSFFSRQGGAAMTRPFRRGFLNRLELCIGAPVAPQAASPEGLQAAVQALRGERR</sequence>
<dbReference type="SMART" id="SM00563">
    <property type="entry name" value="PlsC"/>
    <property type="match status" value="1"/>
</dbReference>
<name>F6G1D4_RALS8</name>
<evidence type="ECO:0000256" key="2">
    <source>
        <dbReference type="ARBA" id="ARBA00022448"/>
    </source>
</evidence>
<dbReference type="KEGG" id="rsn:RSPO_c01638"/>
<evidence type="ECO:0000256" key="5">
    <source>
        <dbReference type="ARBA" id="ARBA00022989"/>
    </source>
</evidence>
<evidence type="ECO:0000313" key="9">
    <source>
        <dbReference type="EMBL" id="AEG68938.1"/>
    </source>
</evidence>
<feature type="transmembrane region" description="Helical" evidence="7">
    <location>
        <begin position="270"/>
        <end position="294"/>
    </location>
</feature>
<dbReference type="Pfam" id="PF07690">
    <property type="entry name" value="MFS_1"/>
    <property type="match status" value="1"/>
</dbReference>
<keyword evidence="9" id="KW-0808">Transferase</keyword>
<evidence type="ECO:0000256" key="6">
    <source>
        <dbReference type="ARBA" id="ARBA00023136"/>
    </source>
</evidence>
<dbReference type="PANTHER" id="PTHR43266:SF2">
    <property type="entry name" value="MAJOR FACILITATOR SUPERFAMILY (MFS) PROFILE DOMAIN-CONTAINING PROTEIN"/>
    <property type="match status" value="1"/>
</dbReference>
<feature type="transmembrane region" description="Helical" evidence="7">
    <location>
        <begin position="445"/>
        <end position="467"/>
    </location>
</feature>
<feature type="transmembrane region" description="Helical" evidence="7">
    <location>
        <begin position="122"/>
        <end position="142"/>
    </location>
</feature>
<dbReference type="PANTHER" id="PTHR43266">
    <property type="entry name" value="MACROLIDE-EFFLUX PROTEIN"/>
    <property type="match status" value="1"/>
</dbReference>
<feature type="transmembrane region" description="Helical" evidence="7">
    <location>
        <begin position="337"/>
        <end position="355"/>
    </location>
</feature>
<dbReference type="GO" id="GO:0016746">
    <property type="term" value="F:acyltransferase activity"/>
    <property type="evidence" value="ECO:0007669"/>
    <property type="project" value="UniProtKB-KW"/>
</dbReference>
<evidence type="ECO:0000259" key="8">
    <source>
        <dbReference type="SMART" id="SM00563"/>
    </source>
</evidence>
<feature type="transmembrane region" description="Helical" evidence="7">
    <location>
        <begin position="416"/>
        <end position="439"/>
    </location>
</feature>
<protein>
    <submittedName>
        <fullName evidence="9">1-acyl-sn-glycerol-3-phosphate acyltransferase protein</fullName>
    </submittedName>
</protein>
<feature type="transmembrane region" description="Helical" evidence="7">
    <location>
        <begin position="148"/>
        <end position="168"/>
    </location>
</feature>
<organism evidence="9 10">
    <name type="scientific">Ralstonia solanacearum (strain Po82)</name>
    <dbReference type="NCBI Taxonomy" id="1031711"/>
    <lineage>
        <taxon>Bacteria</taxon>
        <taxon>Pseudomonadati</taxon>
        <taxon>Pseudomonadota</taxon>
        <taxon>Betaproteobacteria</taxon>
        <taxon>Burkholderiales</taxon>
        <taxon>Burkholderiaceae</taxon>
        <taxon>Ralstonia</taxon>
        <taxon>Ralstonia solanacearum species complex</taxon>
    </lineage>
</organism>
<keyword evidence="6 7" id="KW-0472">Membrane</keyword>
<dbReference type="InterPro" id="IPR036259">
    <property type="entry name" value="MFS_trans_sf"/>
</dbReference>
<comment type="subcellular location">
    <subcellularLocation>
        <location evidence="1">Cell membrane</location>
        <topology evidence="1">Multi-pass membrane protein</topology>
    </subcellularLocation>
</comment>
<dbReference type="CDD" id="cd06173">
    <property type="entry name" value="MFS_MefA_like"/>
    <property type="match status" value="1"/>
</dbReference>
<gene>
    <name evidence="9" type="primary">plsC</name>
    <name evidence="9" type="ordered locus">RSPO_c01638</name>
</gene>
<feature type="transmembrane region" description="Helical" evidence="7">
    <location>
        <begin position="386"/>
        <end position="404"/>
    </location>
</feature>
<keyword evidence="3" id="KW-1003">Cell membrane</keyword>
<evidence type="ECO:0000256" key="1">
    <source>
        <dbReference type="ARBA" id="ARBA00004651"/>
    </source>
</evidence>
<evidence type="ECO:0000256" key="4">
    <source>
        <dbReference type="ARBA" id="ARBA00022692"/>
    </source>
</evidence>
<feature type="transmembrane region" description="Helical" evidence="7">
    <location>
        <begin position="180"/>
        <end position="202"/>
    </location>
</feature>
<accession>F6G1D4</accession>
<dbReference type="GO" id="GO:0005886">
    <property type="term" value="C:plasma membrane"/>
    <property type="evidence" value="ECO:0007669"/>
    <property type="project" value="UniProtKB-SubCell"/>
</dbReference>